<evidence type="ECO:0000256" key="1">
    <source>
        <dbReference type="ARBA" id="ARBA00004613"/>
    </source>
</evidence>
<keyword evidence="2" id="KW-0202">Cytokine</keyword>
<sequence>IISSPPPRRGSPCSLAPSHCFTSVFLSLESGCLLRSRLEVTTLLVSSQESNQGLTMPKLCRSSKWVEWLPRGNMAELLVPSTLQELHGAMEHMDHALQTISQHQRDLNAPGSELLRRLANTHLKVRGLLNNIETLLRAQGIVPIHISLPQKPAVTKVFQQKLEGCKVLWSYSRFMSKLNTSLEAKGLLDFRKPPSAAAWVEKRLKANKRVRPAESLVPRRAPRRCSRPAAAPR</sequence>
<dbReference type="SUPFAM" id="SSF47266">
    <property type="entry name" value="4-helical cytokines"/>
    <property type="match status" value="1"/>
</dbReference>
<keyword evidence="3" id="KW-0964">Secreted</keyword>
<dbReference type="GO" id="GO:0005615">
    <property type="term" value="C:extracellular space"/>
    <property type="evidence" value="ECO:0007669"/>
    <property type="project" value="UniProtKB-KW"/>
</dbReference>
<dbReference type="AlphaFoldDB" id="A0A8C6YMK9"/>
<dbReference type="SMART" id="SM00080">
    <property type="entry name" value="LIF_OSM"/>
    <property type="match status" value="1"/>
</dbReference>
<dbReference type="InterPro" id="IPR001581">
    <property type="entry name" value="Leukemia_IF/oncostatin"/>
</dbReference>
<proteinExistence type="predicted"/>
<keyword evidence="6" id="KW-1185">Reference proteome</keyword>
<dbReference type="Pfam" id="PF01291">
    <property type="entry name" value="LIF_OSM"/>
    <property type="match status" value="1"/>
</dbReference>
<evidence type="ECO:0000256" key="4">
    <source>
        <dbReference type="SAM" id="MobiDB-lite"/>
    </source>
</evidence>
<evidence type="ECO:0000256" key="2">
    <source>
        <dbReference type="ARBA" id="ARBA00022514"/>
    </source>
</evidence>
<dbReference type="Gene3D" id="1.20.1250.10">
    <property type="match status" value="1"/>
</dbReference>
<reference evidence="5" key="1">
    <citation type="submission" date="2025-08" db="UniProtKB">
        <authorList>
            <consortium name="Ensembl"/>
        </authorList>
    </citation>
    <scope>IDENTIFICATION</scope>
</reference>
<evidence type="ECO:0000256" key="3">
    <source>
        <dbReference type="ARBA" id="ARBA00022525"/>
    </source>
</evidence>
<protein>
    <submittedName>
        <fullName evidence="5">Uncharacterized protein</fullName>
    </submittedName>
</protein>
<dbReference type="GO" id="GO:0006955">
    <property type="term" value="P:immune response"/>
    <property type="evidence" value="ECO:0007669"/>
    <property type="project" value="InterPro"/>
</dbReference>
<dbReference type="Ensembl" id="ENSNPET00000000642.1">
    <property type="protein sequence ID" value="ENSNPEP00000000631.1"/>
    <property type="gene ID" value="ENSNPEG00000000533.1"/>
</dbReference>
<dbReference type="Proteomes" id="UP000694420">
    <property type="component" value="Unplaced"/>
</dbReference>
<organism evidence="5 6">
    <name type="scientific">Nothoprocta perdicaria</name>
    <name type="common">Chilean tinamou</name>
    <name type="synonym">Crypturus perdicarius</name>
    <dbReference type="NCBI Taxonomy" id="30464"/>
    <lineage>
        <taxon>Eukaryota</taxon>
        <taxon>Metazoa</taxon>
        <taxon>Chordata</taxon>
        <taxon>Craniata</taxon>
        <taxon>Vertebrata</taxon>
        <taxon>Euteleostomi</taxon>
        <taxon>Archelosauria</taxon>
        <taxon>Archosauria</taxon>
        <taxon>Dinosauria</taxon>
        <taxon>Saurischia</taxon>
        <taxon>Theropoda</taxon>
        <taxon>Coelurosauria</taxon>
        <taxon>Aves</taxon>
        <taxon>Palaeognathae</taxon>
        <taxon>Tinamiformes</taxon>
        <taxon>Tinamidae</taxon>
        <taxon>Nothoprocta</taxon>
    </lineage>
</organism>
<reference evidence="5" key="2">
    <citation type="submission" date="2025-09" db="UniProtKB">
        <authorList>
            <consortium name="Ensembl"/>
        </authorList>
    </citation>
    <scope>IDENTIFICATION</scope>
</reference>
<feature type="region of interest" description="Disordered" evidence="4">
    <location>
        <begin position="209"/>
        <end position="233"/>
    </location>
</feature>
<evidence type="ECO:0000313" key="6">
    <source>
        <dbReference type="Proteomes" id="UP000694420"/>
    </source>
</evidence>
<accession>A0A8C6YMK9</accession>
<evidence type="ECO:0000313" key="5">
    <source>
        <dbReference type="Ensembl" id="ENSNPEP00000000631.1"/>
    </source>
</evidence>
<dbReference type="InterPro" id="IPR009079">
    <property type="entry name" value="4_helix_cytokine-like_core"/>
</dbReference>
<dbReference type="GO" id="GO:0005125">
    <property type="term" value="F:cytokine activity"/>
    <property type="evidence" value="ECO:0007669"/>
    <property type="project" value="UniProtKB-KW"/>
</dbReference>
<comment type="subcellular location">
    <subcellularLocation>
        <location evidence="1">Secreted</location>
    </subcellularLocation>
</comment>
<name>A0A8C6YMK9_NOTPE</name>